<proteinExistence type="predicted"/>
<dbReference type="Gene3D" id="3.30.420.280">
    <property type="match status" value="1"/>
</dbReference>
<dbReference type="InterPro" id="IPR027417">
    <property type="entry name" value="P-loop_NTPase"/>
</dbReference>
<name>A0A6J5NLR3_9CAUD</name>
<protein>
    <submittedName>
        <fullName evidence="1">Terminase-like family</fullName>
    </submittedName>
</protein>
<dbReference type="SUPFAM" id="SSF52540">
    <property type="entry name" value="P-loop containing nucleoside triphosphate hydrolases"/>
    <property type="match status" value="1"/>
</dbReference>
<organism evidence="1">
    <name type="scientific">uncultured Caudovirales phage</name>
    <dbReference type="NCBI Taxonomy" id="2100421"/>
    <lineage>
        <taxon>Viruses</taxon>
        <taxon>Duplodnaviria</taxon>
        <taxon>Heunggongvirae</taxon>
        <taxon>Uroviricota</taxon>
        <taxon>Caudoviricetes</taxon>
        <taxon>Peduoviridae</taxon>
        <taxon>Maltschvirus</taxon>
        <taxon>Maltschvirus maltsch</taxon>
    </lineage>
</organism>
<accession>A0A6J5NLR3</accession>
<reference evidence="1" key="1">
    <citation type="submission" date="2020-04" db="EMBL/GenBank/DDBJ databases">
        <authorList>
            <person name="Chiriac C."/>
            <person name="Salcher M."/>
            <person name="Ghai R."/>
            <person name="Kavagutti S V."/>
        </authorList>
    </citation>
    <scope>NUCLEOTIDE SEQUENCE</scope>
</reference>
<dbReference type="Gene3D" id="3.40.50.300">
    <property type="entry name" value="P-loop containing nucleotide triphosphate hydrolases"/>
    <property type="match status" value="1"/>
</dbReference>
<gene>
    <name evidence="1" type="ORF">UFOVP700_3</name>
</gene>
<sequence length="412" mass="46861">MPLSLRQQQIANCTARFRVVVAGRRSGKTFLAMRELARFARIPNRTVWYITGSRQQAKSLVWDRLKTRLRNLRWIQDTNESELTIRLVNGSRICLKSAEQGDTLRGESLDFVVVDEFCDLDLDETWSQILRPALADQLGHALFLGTPKAANQAAKDLFDTASQRANWASFTYTTAEGGFVHADEIAQAQLDLAPRVFKQEYLASWETFAGVIFNEFGDHNIQTVAPPSARETVLVGMDFNTSPMSAVLARRTSTQLQVFDEIFIENSTTTEMIEEIRRRYPANPIECFPDPAGVQRKTSAGGNTDIRLLEQAQFRCRYHRQHPLVRDRINSGNSLFFLRPGGSVRFAIDPQCKRTVRSLRNWSYKPETMIPDKDTGWDHACDALTYMIHYLYPIGEQPKTVPQQRFGFGISA</sequence>
<dbReference type="EMBL" id="LR796671">
    <property type="protein sequence ID" value="CAB4158351.1"/>
    <property type="molecule type" value="Genomic_DNA"/>
</dbReference>
<dbReference type="Pfam" id="PF03237">
    <property type="entry name" value="Terminase_6N"/>
    <property type="match status" value="1"/>
</dbReference>
<evidence type="ECO:0000313" key="1">
    <source>
        <dbReference type="EMBL" id="CAB4158351.1"/>
    </source>
</evidence>